<dbReference type="Proteomes" id="UP001189429">
    <property type="component" value="Unassembled WGS sequence"/>
</dbReference>
<feature type="compositionally biased region" description="Low complexity" evidence="1">
    <location>
        <begin position="9"/>
        <end position="25"/>
    </location>
</feature>
<proteinExistence type="predicted"/>
<dbReference type="EMBL" id="CAUYUJ010015896">
    <property type="protein sequence ID" value="CAK0859385.1"/>
    <property type="molecule type" value="Genomic_DNA"/>
</dbReference>
<feature type="non-terminal residue" evidence="2">
    <location>
        <position position="1"/>
    </location>
</feature>
<reference evidence="2" key="1">
    <citation type="submission" date="2023-10" db="EMBL/GenBank/DDBJ databases">
        <authorList>
            <person name="Chen Y."/>
            <person name="Shah S."/>
            <person name="Dougan E. K."/>
            <person name="Thang M."/>
            <person name="Chan C."/>
        </authorList>
    </citation>
    <scope>NUCLEOTIDE SEQUENCE [LARGE SCALE GENOMIC DNA]</scope>
</reference>
<feature type="non-terminal residue" evidence="2">
    <location>
        <position position="208"/>
    </location>
</feature>
<evidence type="ECO:0000313" key="2">
    <source>
        <dbReference type="EMBL" id="CAK0859385.1"/>
    </source>
</evidence>
<protein>
    <submittedName>
        <fullName evidence="2">Uncharacterized protein</fullName>
    </submittedName>
</protein>
<accession>A0ABN9UIP4</accession>
<keyword evidence="3" id="KW-1185">Reference proteome</keyword>
<name>A0ABN9UIP4_9DINO</name>
<feature type="region of interest" description="Disordered" evidence="1">
    <location>
        <begin position="91"/>
        <end position="111"/>
    </location>
</feature>
<organism evidence="2 3">
    <name type="scientific">Prorocentrum cordatum</name>
    <dbReference type="NCBI Taxonomy" id="2364126"/>
    <lineage>
        <taxon>Eukaryota</taxon>
        <taxon>Sar</taxon>
        <taxon>Alveolata</taxon>
        <taxon>Dinophyceae</taxon>
        <taxon>Prorocentrales</taxon>
        <taxon>Prorocentraceae</taxon>
        <taxon>Prorocentrum</taxon>
    </lineage>
</organism>
<sequence length="208" mass="23231">ATPEERLPQKAQQLRQLQAQQGRLKNQPIHAAQTQKDLETKLRTNIDECLAQQAQQAEDEGFPELGSEEMASLDETTRKQYEEASAAHKKARTALKSATDAGKAADADKDQTKEIANPAAVDFTNAAEMDLYISQMKSGHVDVLFANVTHYGEKVRHDVEHCNFDMIGLAEHHLLPKAAKQEATKLRFKGWQSQYTWTPATSTKRSTT</sequence>
<evidence type="ECO:0000256" key="1">
    <source>
        <dbReference type="SAM" id="MobiDB-lite"/>
    </source>
</evidence>
<comment type="caution">
    <text evidence="2">The sequence shown here is derived from an EMBL/GenBank/DDBJ whole genome shotgun (WGS) entry which is preliminary data.</text>
</comment>
<feature type="region of interest" description="Disordered" evidence="1">
    <location>
        <begin position="1"/>
        <end position="36"/>
    </location>
</feature>
<evidence type="ECO:0000313" key="3">
    <source>
        <dbReference type="Proteomes" id="UP001189429"/>
    </source>
</evidence>
<gene>
    <name evidence="2" type="ORF">PCOR1329_LOCUS48775</name>
</gene>